<dbReference type="GO" id="GO:0016614">
    <property type="term" value="F:oxidoreductase activity, acting on CH-OH group of donors"/>
    <property type="evidence" value="ECO:0007669"/>
    <property type="project" value="InterPro"/>
</dbReference>
<evidence type="ECO:0000256" key="1">
    <source>
        <dbReference type="ARBA" id="ARBA00001974"/>
    </source>
</evidence>
<dbReference type="AlphaFoldDB" id="A0A344TGE4"/>
<dbReference type="Gene3D" id="3.50.50.60">
    <property type="entry name" value="FAD/NAD(P)-binding domain"/>
    <property type="match status" value="2"/>
</dbReference>
<dbReference type="Proteomes" id="UP000251993">
    <property type="component" value="Chromosome"/>
</dbReference>
<dbReference type="GO" id="GO:0050660">
    <property type="term" value="F:flavin adenine dinucleotide binding"/>
    <property type="evidence" value="ECO:0007669"/>
    <property type="project" value="InterPro"/>
</dbReference>
<dbReference type="InterPro" id="IPR000172">
    <property type="entry name" value="GMC_OxRdtase_N"/>
</dbReference>
<feature type="domain" description="Glucose-methanol-choline oxidoreductase N-terminal" evidence="6">
    <location>
        <begin position="105"/>
        <end position="343"/>
    </location>
</feature>
<evidence type="ECO:0000256" key="5">
    <source>
        <dbReference type="ARBA" id="ARBA00023002"/>
    </source>
</evidence>
<evidence type="ECO:0000256" key="2">
    <source>
        <dbReference type="ARBA" id="ARBA00010790"/>
    </source>
</evidence>
<dbReference type="PANTHER" id="PTHR42784:SF1">
    <property type="entry name" value="PYRANOSE 2-OXIDASE"/>
    <property type="match status" value="1"/>
</dbReference>
<dbReference type="OrthoDB" id="1154541at2"/>
<evidence type="ECO:0000259" key="6">
    <source>
        <dbReference type="Pfam" id="PF00732"/>
    </source>
</evidence>
<feature type="domain" description="Glucose-methanol-choline oxidoreductase C-terminal" evidence="7">
    <location>
        <begin position="434"/>
        <end position="554"/>
    </location>
</feature>
<comment type="cofactor">
    <cofactor evidence="1">
        <name>FAD</name>
        <dbReference type="ChEBI" id="CHEBI:57692"/>
    </cofactor>
</comment>
<accession>A0A344TGE4</accession>
<dbReference type="InterPro" id="IPR051473">
    <property type="entry name" value="P2Ox-like"/>
</dbReference>
<sequence length="571" mass="63949">MYLNIDAQKEMTYDAIVVGSGISGGWAAKELTEKGLRVLCLERGRDVKHVEGYETAMKAPWELAHRGRPDNQSAEEYWAGIRTGYTVNEEHRYLFENDSKNPYLETRPFDWIRAYHTGGRSLLWGRQSYRWNEEDFMANAKEGISIDWPIRYKDLAPWYDYVERFAGISGSKDGLDVLPDGQFQPAMELNCLEKHVKSEVMRKMGRTLTIGRVAHLTKPQSIHTALGRAACQYRNMCMRGCPFGAYFSTQAATLPAAMKTKRLTLANNKIVSEVLYDEKKGRATGVRTIDQNTLEVKDYYAKIIFLNASAIPSASILMNSKSSRFPNGLGNESDQLGRNIMDHHLGVGASGTYDGFEDQYYFGRRANGVYIPRYRNWGKDKRDYVRGFGYQGGASRSSWGRGVGMEGFGAAFKEEMTEVGGWNMGIGGFGEVLPNENNRFTLHPTKKDKWGMPLVVFDAGYGENERKMRIDMKNDAAEMLEAAGFKNINAYDNTKSNLGIGIHEMGTARMGKDPKTSVLNAHNQVHACKNIFMTDGAAMTSASCVNPSLTYMALTARAAAFAVDELKKKNL</sequence>
<dbReference type="KEGG" id="run:DR864_08180"/>
<reference evidence="8 9" key="1">
    <citation type="submission" date="2018-07" db="EMBL/GenBank/DDBJ databases">
        <title>Genome sequencing of Runella.</title>
        <authorList>
            <person name="Baek M.-G."/>
            <person name="Yi H."/>
        </authorList>
    </citation>
    <scope>NUCLEOTIDE SEQUENCE [LARGE SCALE GENOMIC DNA]</scope>
    <source>
        <strain evidence="8 9">HYN0085</strain>
    </source>
</reference>
<gene>
    <name evidence="8" type="ORF">DR864_08180</name>
</gene>
<dbReference type="SUPFAM" id="SSF54373">
    <property type="entry name" value="FAD-linked reductases, C-terminal domain"/>
    <property type="match status" value="1"/>
</dbReference>
<dbReference type="PANTHER" id="PTHR42784">
    <property type="entry name" value="PYRANOSE 2-OXIDASE"/>
    <property type="match status" value="1"/>
</dbReference>
<evidence type="ECO:0000256" key="4">
    <source>
        <dbReference type="ARBA" id="ARBA00022827"/>
    </source>
</evidence>
<keyword evidence="9" id="KW-1185">Reference proteome</keyword>
<proteinExistence type="inferred from homology"/>
<evidence type="ECO:0000313" key="8">
    <source>
        <dbReference type="EMBL" id="AXE17715.1"/>
    </source>
</evidence>
<dbReference type="EMBL" id="CP030850">
    <property type="protein sequence ID" value="AXE17715.1"/>
    <property type="molecule type" value="Genomic_DNA"/>
</dbReference>
<comment type="similarity">
    <text evidence="2">Belongs to the GMC oxidoreductase family.</text>
</comment>
<evidence type="ECO:0000256" key="3">
    <source>
        <dbReference type="ARBA" id="ARBA00022630"/>
    </source>
</evidence>
<organism evidence="8 9">
    <name type="scientific">Runella rosea</name>
    <dbReference type="NCBI Taxonomy" id="2259595"/>
    <lineage>
        <taxon>Bacteria</taxon>
        <taxon>Pseudomonadati</taxon>
        <taxon>Bacteroidota</taxon>
        <taxon>Cytophagia</taxon>
        <taxon>Cytophagales</taxon>
        <taxon>Spirosomataceae</taxon>
        <taxon>Runella</taxon>
    </lineage>
</organism>
<name>A0A344TGE4_9BACT</name>
<evidence type="ECO:0000313" key="9">
    <source>
        <dbReference type="Proteomes" id="UP000251993"/>
    </source>
</evidence>
<dbReference type="SUPFAM" id="SSF51905">
    <property type="entry name" value="FAD/NAD(P)-binding domain"/>
    <property type="match status" value="1"/>
</dbReference>
<dbReference type="Pfam" id="PF13450">
    <property type="entry name" value="NAD_binding_8"/>
    <property type="match status" value="1"/>
</dbReference>
<dbReference type="Pfam" id="PF00732">
    <property type="entry name" value="GMC_oxred_N"/>
    <property type="match status" value="1"/>
</dbReference>
<dbReference type="InterPro" id="IPR036188">
    <property type="entry name" value="FAD/NAD-bd_sf"/>
</dbReference>
<dbReference type="Pfam" id="PF05199">
    <property type="entry name" value="GMC_oxred_C"/>
    <property type="match status" value="1"/>
</dbReference>
<keyword evidence="3" id="KW-0285">Flavoprotein</keyword>
<keyword evidence="5" id="KW-0560">Oxidoreductase</keyword>
<dbReference type="InterPro" id="IPR007867">
    <property type="entry name" value="GMC_OxRtase_C"/>
</dbReference>
<evidence type="ECO:0000259" key="7">
    <source>
        <dbReference type="Pfam" id="PF05199"/>
    </source>
</evidence>
<keyword evidence="4" id="KW-0274">FAD</keyword>
<dbReference type="RefSeq" id="WP_114066500.1">
    <property type="nucleotide sequence ID" value="NZ_CP030850.1"/>
</dbReference>
<protein>
    <submittedName>
        <fullName evidence="8">GMC family oxidoreductase</fullName>
    </submittedName>
</protein>